<proteinExistence type="predicted"/>
<feature type="chain" id="PRO_5047381734" evidence="2">
    <location>
        <begin position="24"/>
        <end position="131"/>
    </location>
</feature>
<evidence type="ECO:0000256" key="2">
    <source>
        <dbReference type="SAM" id="SignalP"/>
    </source>
</evidence>
<name>A0ABV8VWF5_9BACI</name>
<dbReference type="Proteomes" id="UP001595880">
    <property type="component" value="Unassembled WGS sequence"/>
</dbReference>
<organism evidence="3 4">
    <name type="scientific">Gracilibacillus marinus</name>
    <dbReference type="NCBI Taxonomy" id="630535"/>
    <lineage>
        <taxon>Bacteria</taxon>
        <taxon>Bacillati</taxon>
        <taxon>Bacillota</taxon>
        <taxon>Bacilli</taxon>
        <taxon>Bacillales</taxon>
        <taxon>Bacillaceae</taxon>
        <taxon>Gracilibacillus</taxon>
    </lineage>
</organism>
<comment type="caution">
    <text evidence="3">The sequence shown here is derived from an EMBL/GenBank/DDBJ whole genome shotgun (WGS) entry which is preliminary data.</text>
</comment>
<keyword evidence="4" id="KW-1185">Reference proteome</keyword>
<reference evidence="4" key="1">
    <citation type="journal article" date="2019" name="Int. J. Syst. Evol. Microbiol.">
        <title>The Global Catalogue of Microorganisms (GCM) 10K type strain sequencing project: providing services to taxonomists for standard genome sequencing and annotation.</title>
        <authorList>
            <consortium name="The Broad Institute Genomics Platform"/>
            <consortium name="The Broad Institute Genome Sequencing Center for Infectious Disease"/>
            <person name="Wu L."/>
            <person name="Ma J."/>
        </authorList>
    </citation>
    <scope>NUCLEOTIDE SEQUENCE [LARGE SCALE GENOMIC DNA]</scope>
    <source>
        <strain evidence="4">KACC 14058</strain>
    </source>
</reference>
<evidence type="ECO:0000256" key="1">
    <source>
        <dbReference type="SAM" id="MobiDB-lite"/>
    </source>
</evidence>
<sequence length="131" mass="14435">MKKKLGTLLLGATIMATSFGIYADTSWEGYSTTVGKFNGSGYTGYDHTKSSTGVNGTVDSDYVGGPYVVDVRMQDDDGNSGDWTRNLGDSDKKSLDGHNYHQKNDDMRLQFSNDWDTTVNVQVVGRWKSDN</sequence>
<feature type="region of interest" description="Disordered" evidence="1">
    <location>
        <begin position="74"/>
        <end position="99"/>
    </location>
</feature>
<accession>A0ABV8VWF5</accession>
<protein>
    <submittedName>
        <fullName evidence="3">Uncharacterized protein</fullName>
    </submittedName>
</protein>
<dbReference type="RefSeq" id="WP_390199261.1">
    <property type="nucleotide sequence ID" value="NZ_JBHSDV010000003.1"/>
</dbReference>
<keyword evidence="2" id="KW-0732">Signal</keyword>
<feature type="signal peptide" evidence="2">
    <location>
        <begin position="1"/>
        <end position="23"/>
    </location>
</feature>
<evidence type="ECO:0000313" key="3">
    <source>
        <dbReference type="EMBL" id="MFC4388320.1"/>
    </source>
</evidence>
<dbReference type="EMBL" id="JBHSDV010000003">
    <property type="protein sequence ID" value="MFC4388320.1"/>
    <property type="molecule type" value="Genomic_DNA"/>
</dbReference>
<feature type="compositionally biased region" description="Basic and acidic residues" evidence="1">
    <location>
        <begin position="88"/>
        <end position="99"/>
    </location>
</feature>
<evidence type="ECO:0000313" key="4">
    <source>
        <dbReference type="Proteomes" id="UP001595880"/>
    </source>
</evidence>
<gene>
    <name evidence="3" type="ORF">ACFOZ1_10955</name>
</gene>